<dbReference type="InterPro" id="IPR023346">
    <property type="entry name" value="Lysozyme-like_dom_sf"/>
</dbReference>
<dbReference type="InterPro" id="IPR036950">
    <property type="entry name" value="PBP_transglycosylase"/>
</dbReference>
<dbReference type="GO" id="GO:0009252">
    <property type="term" value="P:peptidoglycan biosynthetic process"/>
    <property type="evidence" value="ECO:0007669"/>
    <property type="project" value="TreeGrafter"/>
</dbReference>
<reference evidence="12" key="2">
    <citation type="submission" date="2021-04" db="EMBL/GenBank/DDBJ databases">
        <authorList>
            <person name="Gilroy R."/>
        </authorList>
    </citation>
    <scope>NUCLEOTIDE SEQUENCE</scope>
    <source>
        <strain evidence="12">ChiGjej1B1-98</strain>
    </source>
</reference>
<feature type="region of interest" description="Disordered" evidence="9">
    <location>
        <begin position="827"/>
        <end position="856"/>
    </location>
</feature>
<dbReference type="InterPro" id="IPR001460">
    <property type="entry name" value="PCN-bd_Tpept"/>
</dbReference>
<dbReference type="InterPro" id="IPR005543">
    <property type="entry name" value="PASTA_dom"/>
</dbReference>
<evidence type="ECO:0000256" key="9">
    <source>
        <dbReference type="SAM" id="MobiDB-lite"/>
    </source>
</evidence>
<gene>
    <name evidence="12" type="ORF">H9830_04460</name>
</gene>
<dbReference type="InterPro" id="IPR001264">
    <property type="entry name" value="Glyco_trans_51"/>
</dbReference>
<dbReference type="InterPro" id="IPR012338">
    <property type="entry name" value="Beta-lactam/transpept-like"/>
</dbReference>
<evidence type="ECO:0000259" key="11">
    <source>
        <dbReference type="PROSITE" id="PS51178"/>
    </source>
</evidence>
<evidence type="ECO:0000313" key="13">
    <source>
        <dbReference type="Proteomes" id="UP000824005"/>
    </source>
</evidence>
<dbReference type="CDD" id="cd06577">
    <property type="entry name" value="PASTA_pknB"/>
    <property type="match status" value="2"/>
</dbReference>
<name>A0A9D2C9L2_9MICO</name>
<evidence type="ECO:0000256" key="7">
    <source>
        <dbReference type="ARBA" id="ARBA00034000"/>
    </source>
</evidence>
<dbReference type="GO" id="GO:0006508">
    <property type="term" value="P:proteolysis"/>
    <property type="evidence" value="ECO:0007669"/>
    <property type="project" value="UniProtKB-KW"/>
</dbReference>
<dbReference type="PROSITE" id="PS51178">
    <property type="entry name" value="PASTA"/>
    <property type="match status" value="2"/>
</dbReference>
<comment type="caution">
    <text evidence="12">The sequence shown here is derived from an EMBL/GenBank/DDBJ whole genome shotgun (WGS) entry which is preliminary data.</text>
</comment>
<evidence type="ECO:0000256" key="5">
    <source>
        <dbReference type="ARBA" id="ARBA00022801"/>
    </source>
</evidence>
<comment type="catalytic activity">
    <reaction evidence="7">
        <text>Preferential cleavage: (Ac)2-L-Lys-D-Ala-|-D-Ala. Also transpeptidation of peptidyl-alanyl moieties that are N-acyl substituents of D-alanine.</text>
        <dbReference type="EC" id="3.4.16.4"/>
    </reaction>
</comment>
<dbReference type="GO" id="GO:0009002">
    <property type="term" value="F:serine-type D-Ala-D-Ala carboxypeptidase activity"/>
    <property type="evidence" value="ECO:0007669"/>
    <property type="project" value="UniProtKB-EC"/>
</dbReference>
<feature type="signal peptide" evidence="10">
    <location>
        <begin position="1"/>
        <end position="40"/>
    </location>
</feature>
<keyword evidence="6" id="KW-0511">Multifunctional enzyme</keyword>
<dbReference type="EMBL" id="DXDC01000129">
    <property type="protein sequence ID" value="HIY65510.1"/>
    <property type="molecule type" value="Genomic_DNA"/>
</dbReference>
<dbReference type="Gene3D" id="3.30.10.20">
    <property type="match status" value="2"/>
</dbReference>
<dbReference type="AlphaFoldDB" id="A0A9D2C9L2"/>
<evidence type="ECO:0000256" key="10">
    <source>
        <dbReference type="SAM" id="SignalP"/>
    </source>
</evidence>
<dbReference type="PANTHER" id="PTHR32282:SF33">
    <property type="entry name" value="PEPTIDOGLYCAN GLYCOSYLTRANSFERASE"/>
    <property type="match status" value="1"/>
</dbReference>
<reference evidence="12" key="1">
    <citation type="journal article" date="2021" name="PeerJ">
        <title>Extensive microbial diversity within the chicken gut microbiome revealed by metagenomics and culture.</title>
        <authorList>
            <person name="Gilroy R."/>
            <person name="Ravi A."/>
            <person name="Getino M."/>
            <person name="Pursley I."/>
            <person name="Horton D.L."/>
            <person name="Alikhan N.F."/>
            <person name="Baker D."/>
            <person name="Gharbi K."/>
            <person name="Hall N."/>
            <person name="Watson M."/>
            <person name="Adriaenssens E.M."/>
            <person name="Foster-Nyarko E."/>
            <person name="Jarju S."/>
            <person name="Secka A."/>
            <person name="Antonio M."/>
            <person name="Oren A."/>
            <person name="Chaudhuri R.R."/>
            <person name="La Ragione R."/>
            <person name="Hildebrand F."/>
            <person name="Pallen M.J."/>
        </authorList>
    </citation>
    <scope>NUCLEOTIDE SEQUENCE</scope>
    <source>
        <strain evidence="12">ChiGjej1B1-98</strain>
    </source>
</reference>
<dbReference type="Gene3D" id="1.10.3810.10">
    <property type="entry name" value="Biosynthetic peptidoglycan transglycosylase-like"/>
    <property type="match status" value="1"/>
</dbReference>
<comment type="catalytic activity">
    <reaction evidence="8">
        <text>[GlcNAc-(1-&gt;4)-Mur2Ac(oyl-L-Ala-gamma-D-Glu-L-Lys-D-Ala-D-Ala)](n)-di-trans,octa-cis-undecaprenyl diphosphate + beta-D-GlcNAc-(1-&gt;4)-Mur2Ac(oyl-L-Ala-gamma-D-Glu-L-Lys-D-Ala-D-Ala)-di-trans,octa-cis-undecaprenyl diphosphate = [GlcNAc-(1-&gt;4)-Mur2Ac(oyl-L-Ala-gamma-D-Glu-L-Lys-D-Ala-D-Ala)](n+1)-di-trans,octa-cis-undecaprenyl diphosphate + di-trans,octa-cis-undecaprenyl diphosphate + H(+)</text>
        <dbReference type="Rhea" id="RHEA:23708"/>
        <dbReference type="Rhea" id="RHEA-COMP:9602"/>
        <dbReference type="Rhea" id="RHEA-COMP:9603"/>
        <dbReference type="ChEBI" id="CHEBI:15378"/>
        <dbReference type="ChEBI" id="CHEBI:58405"/>
        <dbReference type="ChEBI" id="CHEBI:60033"/>
        <dbReference type="ChEBI" id="CHEBI:78435"/>
        <dbReference type="EC" id="2.4.99.28"/>
    </reaction>
</comment>
<keyword evidence="4" id="KW-0808">Transferase</keyword>
<keyword evidence="3" id="KW-0328">Glycosyltransferase</keyword>
<dbReference type="SUPFAM" id="SSF56601">
    <property type="entry name" value="beta-lactamase/transpeptidase-like"/>
    <property type="match status" value="1"/>
</dbReference>
<feature type="domain" description="PASTA" evidence="11">
    <location>
        <begin position="703"/>
        <end position="768"/>
    </location>
</feature>
<dbReference type="Pfam" id="PF00905">
    <property type="entry name" value="Transpeptidase"/>
    <property type="match status" value="1"/>
</dbReference>
<evidence type="ECO:0000256" key="8">
    <source>
        <dbReference type="ARBA" id="ARBA00049902"/>
    </source>
</evidence>
<dbReference type="Gene3D" id="3.40.710.10">
    <property type="entry name" value="DD-peptidase/beta-lactamase superfamily"/>
    <property type="match status" value="1"/>
</dbReference>
<protein>
    <submittedName>
        <fullName evidence="12">Transglycosylase domain-containing protein</fullName>
    </submittedName>
</protein>
<dbReference type="GO" id="GO:0008658">
    <property type="term" value="F:penicillin binding"/>
    <property type="evidence" value="ECO:0007669"/>
    <property type="project" value="InterPro"/>
</dbReference>
<accession>A0A9D2C9L2</accession>
<evidence type="ECO:0000256" key="2">
    <source>
        <dbReference type="ARBA" id="ARBA00022670"/>
    </source>
</evidence>
<dbReference type="SMART" id="SM00740">
    <property type="entry name" value="PASTA"/>
    <property type="match status" value="2"/>
</dbReference>
<sequence length="856" mass="92029">MTARKYKPGSLLGNLLGLFGFSAAAGALVAASLAPGVAVAATAANSGMDMFQALPDYATINQQADRNIIYGNRDGEPVEIARIYSQNRQTVELKNVSPNALNAAVAAEDRRFYSHGGADAQSLGRAVMSQLGFGGDSGGSTLTMQLVRQQIIIDAEMRRDQATTDEERAEAQAIIDEQWDDDYNRKLREIKLAMALETLYTKDEILLAYLNVANFGETVYGIEAAAQTIFGVSASQLNPAQAASLIATVQEPVALNLLNPENFQSNQDRRDWILGQMAREGYITEEEHEENLAIPVDEDYVDYSPQPSGCVAGHESARYFCNYVDHVLKQDQVHGQYIFGQSQEASQRVYDQGGFHIYTTIDLDLNDHVQDLVREYAPTGWNGADLGGGVTMLEVDTGRILTMVQNKEYDPTDSADEYSTGINYNTTRDYGGSTGFQPGSTYKIFTLAEWIQQGYSPNERLDTNRQPRSITACGSSVGEFDPQNNEGINWGRQSVTDIMVNSVNTGTVEMATRLDLCDIQDLASSMGFVNAADPGAPLELYPSTIIGGADDRTSTLTIAQAFATFANDGVHCEPLAIDRIVDRDGNEVAPPQPSCERVLSSEDNSVVQHVLREVNRRNPNTNPGNAPVISKTGTNDRVGQTWSSGASPNVAASAWIGNVKGHTTLQPIWTNVRDLFRLSMQEANNLYPGGEFTPVDEETLRGNMEEVPDVTGMDVDEAISALEEEGFENVEVADPVEGSNDDGSVEYTAPAAGTSAAPDALVTIFPSDGSMSDDDGDGDGDLQWPSLGGMSLSDARSAVDSAGFNSDNIQVTWHAGSQAQVCQVLAQNPEAGTPADEGDPISVVVGGRSDGSAADC</sequence>
<feature type="domain" description="PASTA" evidence="11">
    <location>
        <begin position="778"/>
        <end position="847"/>
    </location>
</feature>
<dbReference type="GO" id="GO:0030288">
    <property type="term" value="C:outer membrane-bounded periplasmic space"/>
    <property type="evidence" value="ECO:0007669"/>
    <property type="project" value="TreeGrafter"/>
</dbReference>
<dbReference type="InterPro" id="IPR050396">
    <property type="entry name" value="Glycosyltr_51/Transpeptidase"/>
</dbReference>
<keyword evidence="10" id="KW-0732">Signal</keyword>
<keyword evidence="5" id="KW-0378">Hydrolase</keyword>
<organism evidence="12 13">
    <name type="scientific">Candidatus Agrococcus pullicola</name>
    <dbReference type="NCBI Taxonomy" id="2838429"/>
    <lineage>
        <taxon>Bacteria</taxon>
        <taxon>Bacillati</taxon>
        <taxon>Actinomycetota</taxon>
        <taxon>Actinomycetes</taxon>
        <taxon>Micrococcales</taxon>
        <taxon>Microbacteriaceae</taxon>
        <taxon>Agrococcus</taxon>
    </lineage>
</organism>
<evidence type="ECO:0000256" key="4">
    <source>
        <dbReference type="ARBA" id="ARBA00022679"/>
    </source>
</evidence>
<keyword evidence="1" id="KW-0121">Carboxypeptidase</keyword>
<evidence type="ECO:0000256" key="1">
    <source>
        <dbReference type="ARBA" id="ARBA00022645"/>
    </source>
</evidence>
<evidence type="ECO:0000256" key="6">
    <source>
        <dbReference type="ARBA" id="ARBA00023268"/>
    </source>
</evidence>
<dbReference type="Proteomes" id="UP000824005">
    <property type="component" value="Unassembled WGS sequence"/>
</dbReference>
<dbReference type="PANTHER" id="PTHR32282">
    <property type="entry name" value="BINDING PROTEIN TRANSPEPTIDASE, PUTATIVE-RELATED"/>
    <property type="match status" value="1"/>
</dbReference>
<feature type="chain" id="PRO_5039412545" evidence="10">
    <location>
        <begin position="41"/>
        <end position="856"/>
    </location>
</feature>
<dbReference type="Pfam" id="PF00912">
    <property type="entry name" value="Transgly"/>
    <property type="match status" value="1"/>
</dbReference>
<proteinExistence type="predicted"/>
<evidence type="ECO:0000256" key="3">
    <source>
        <dbReference type="ARBA" id="ARBA00022676"/>
    </source>
</evidence>
<evidence type="ECO:0000313" key="12">
    <source>
        <dbReference type="EMBL" id="HIY65510.1"/>
    </source>
</evidence>
<dbReference type="GO" id="GO:0008955">
    <property type="term" value="F:peptidoglycan glycosyltransferase activity"/>
    <property type="evidence" value="ECO:0007669"/>
    <property type="project" value="UniProtKB-EC"/>
</dbReference>
<keyword evidence="2" id="KW-0645">Protease</keyword>
<dbReference type="Pfam" id="PF03793">
    <property type="entry name" value="PASTA"/>
    <property type="match status" value="2"/>
</dbReference>
<dbReference type="SUPFAM" id="SSF53955">
    <property type="entry name" value="Lysozyme-like"/>
    <property type="match status" value="1"/>
</dbReference>